<evidence type="ECO:0000256" key="2">
    <source>
        <dbReference type="SAM" id="SignalP"/>
    </source>
</evidence>
<comment type="caution">
    <text evidence="3">The sequence shown here is derived from an EMBL/GenBank/DDBJ whole genome shotgun (WGS) entry which is preliminary data.</text>
</comment>
<feature type="signal peptide" evidence="2">
    <location>
        <begin position="1"/>
        <end position="25"/>
    </location>
</feature>
<feature type="chain" id="PRO_5012739195" evidence="2">
    <location>
        <begin position="26"/>
        <end position="327"/>
    </location>
</feature>
<dbReference type="Gene3D" id="3.40.190.10">
    <property type="entry name" value="Periplasmic binding protein-like II"/>
    <property type="match status" value="1"/>
</dbReference>
<keyword evidence="4" id="KW-1185">Reference proteome</keyword>
<dbReference type="RefSeq" id="WP_094409986.1">
    <property type="nucleotide sequence ID" value="NZ_BMJZ01000005.1"/>
</dbReference>
<keyword evidence="2" id="KW-0732">Signal</keyword>
<organism evidence="3 4">
    <name type="scientific">Elstera cyanobacteriorum</name>
    <dbReference type="NCBI Taxonomy" id="2022747"/>
    <lineage>
        <taxon>Bacteria</taxon>
        <taxon>Pseudomonadati</taxon>
        <taxon>Pseudomonadota</taxon>
        <taxon>Alphaproteobacteria</taxon>
        <taxon>Rhodospirillales</taxon>
        <taxon>Rhodospirillaceae</taxon>
        <taxon>Elstera</taxon>
    </lineage>
</organism>
<sequence length="327" mass="33962">MLNRRALCALVIAAASVAPVSLAVAQTDSFPSRPIRLLVPYAAGGGTDAIARLVANGVGEKLGQTMIVENNGTAGGNVASTTVANAKPDGYTVLMANQGPMVVNPHLFKNLRIDPLEAFEPITLIARTPLVVVVSKNSPFKSFKDLMAHGKAKPGQLSYGSAGNGSASHLATALLLAQANIEAVHIPYKGAGPALNDMLGGRGDFMVTTLPSVLGLIDGGQMVPLAVTTDKRVEKLAQVPTVAESGLPDYTSAAWYGFSVPKNTPQPVIQKLREATLAALAAPIIKERLAAEGTEIVGDTPAEFGAMMKAESARWAKFLASSNISID</sequence>
<evidence type="ECO:0000313" key="4">
    <source>
        <dbReference type="Proteomes" id="UP000216361"/>
    </source>
</evidence>
<evidence type="ECO:0000256" key="1">
    <source>
        <dbReference type="ARBA" id="ARBA00006987"/>
    </source>
</evidence>
<dbReference type="Proteomes" id="UP000216361">
    <property type="component" value="Unassembled WGS sequence"/>
</dbReference>
<reference evidence="3 4" key="1">
    <citation type="submission" date="2017-07" db="EMBL/GenBank/DDBJ databases">
        <title>Elstera cyanobacteriorum sp. nov., a novel bacterium isolated from cyanobacterial aggregates in a eutrophic lake.</title>
        <authorList>
            <person name="Cai H."/>
        </authorList>
    </citation>
    <scope>NUCLEOTIDE SEQUENCE [LARGE SCALE GENOMIC DNA]</scope>
    <source>
        <strain evidence="3 4">TH019</strain>
    </source>
</reference>
<dbReference type="PANTHER" id="PTHR42928:SF5">
    <property type="entry name" value="BLR1237 PROTEIN"/>
    <property type="match status" value="1"/>
</dbReference>
<protein>
    <submittedName>
        <fullName evidence="3">Tat pathway signal protein</fullName>
    </submittedName>
</protein>
<dbReference type="InterPro" id="IPR005064">
    <property type="entry name" value="BUG"/>
</dbReference>
<accession>A0A255XLS8</accession>
<gene>
    <name evidence="3" type="ORF">CHR90_15380</name>
</gene>
<dbReference type="PIRSF" id="PIRSF017082">
    <property type="entry name" value="YflP"/>
    <property type="match status" value="1"/>
</dbReference>
<dbReference type="InterPro" id="IPR042100">
    <property type="entry name" value="Bug_dom1"/>
</dbReference>
<dbReference type="OrthoDB" id="7250553at2"/>
<dbReference type="CDD" id="cd07012">
    <property type="entry name" value="PBP2_Bug_TTT"/>
    <property type="match status" value="1"/>
</dbReference>
<proteinExistence type="inferred from homology"/>
<evidence type="ECO:0000313" key="3">
    <source>
        <dbReference type="EMBL" id="OYQ17344.1"/>
    </source>
</evidence>
<dbReference type="SUPFAM" id="SSF53850">
    <property type="entry name" value="Periplasmic binding protein-like II"/>
    <property type="match status" value="1"/>
</dbReference>
<dbReference type="AlphaFoldDB" id="A0A255XLS8"/>
<dbReference type="PANTHER" id="PTHR42928">
    <property type="entry name" value="TRICARBOXYLATE-BINDING PROTEIN"/>
    <property type="match status" value="1"/>
</dbReference>
<comment type="similarity">
    <text evidence="1">Belongs to the UPF0065 (bug) family.</text>
</comment>
<dbReference type="Gene3D" id="3.40.190.150">
    <property type="entry name" value="Bordetella uptake gene, domain 1"/>
    <property type="match status" value="1"/>
</dbReference>
<name>A0A255XLS8_9PROT</name>
<dbReference type="Pfam" id="PF03401">
    <property type="entry name" value="TctC"/>
    <property type="match status" value="1"/>
</dbReference>
<dbReference type="EMBL" id="NOXS01000034">
    <property type="protein sequence ID" value="OYQ17344.1"/>
    <property type="molecule type" value="Genomic_DNA"/>
</dbReference>